<dbReference type="RefSeq" id="WP_190419076.1">
    <property type="nucleotide sequence ID" value="NZ_JAAOCA010000008.1"/>
</dbReference>
<keyword evidence="3" id="KW-1185">Reference proteome</keyword>
<evidence type="ECO:0000256" key="1">
    <source>
        <dbReference type="SAM" id="MobiDB-lite"/>
    </source>
</evidence>
<proteinExistence type="predicted"/>
<comment type="caution">
    <text evidence="2">The sequence shown here is derived from an EMBL/GenBank/DDBJ whole genome shotgun (WGS) entry which is preliminary data.</text>
</comment>
<organism evidence="2 3">
    <name type="scientific">Pseudomonas typographi</name>
    <dbReference type="NCBI Taxonomy" id="2715964"/>
    <lineage>
        <taxon>Bacteria</taxon>
        <taxon>Pseudomonadati</taxon>
        <taxon>Pseudomonadota</taxon>
        <taxon>Gammaproteobacteria</taxon>
        <taxon>Pseudomonadales</taxon>
        <taxon>Pseudomonadaceae</taxon>
        <taxon>Pseudomonas</taxon>
    </lineage>
</organism>
<accession>A0ABR7YZF5</accession>
<evidence type="ECO:0000313" key="3">
    <source>
        <dbReference type="Proteomes" id="UP000805841"/>
    </source>
</evidence>
<evidence type="ECO:0000313" key="2">
    <source>
        <dbReference type="EMBL" id="MBD1598590.1"/>
    </source>
</evidence>
<dbReference type="EMBL" id="JAAOCA010000008">
    <property type="protein sequence ID" value="MBD1598590.1"/>
    <property type="molecule type" value="Genomic_DNA"/>
</dbReference>
<reference evidence="2 3" key="1">
    <citation type="journal article" date="2020" name="Insects">
        <title>Bacteria Belonging to Pseudomonas typographi sp. nov. from the Bark Beetle Ips typographus Have Genomic Potential to Aid in the Host Ecology.</title>
        <authorList>
            <person name="Peral-Aranega E."/>
            <person name="Saati-Santamaria Z."/>
            <person name="Kolarik M."/>
            <person name="Rivas R."/>
            <person name="Garcia-Fraile P."/>
        </authorList>
    </citation>
    <scope>NUCLEOTIDE SEQUENCE [LARGE SCALE GENOMIC DNA]</scope>
    <source>
        <strain evidence="2 3">CA3A</strain>
    </source>
</reference>
<sequence length="64" mass="7102">MSEHEQLLAALHQQTQAMQALTQAVSELAQSNRDMIDYLADQQGEGDDQEPTTYLDGTPVVGRR</sequence>
<feature type="region of interest" description="Disordered" evidence="1">
    <location>
        <begin position="43"/>
        <end position="64"/>
    </location>
</feature>
<name>A0ABR7YZF5_9PSED</name>
<protein>
    <submittedName>
        <fullName evidence="2">Uncharacterized protein</fullName>
    </submittedName>
</protein>
<dbReference type="Proteomes" id="UP000805841">
    <property type="component" value="Unassembled WGS sequence"/>
</dbReference>
<gene>
    <name evidence="2" type="ORF">HAQ05_07715</name>
</gene>